<comment type="caution">
    <text evidence="1">The sequence shown here is derived from an EMBL/GenBank/DDBJ whole genome shotgun (WGS) entry which is preliminary data.</text>
</comment>
<name>X0PTA5_RHOWR</name>
<proteinExistence type="predicted"/>
<reference evidence="1 2" key="1">
    <citation type="submission" date="2014-02" db="EMBL/GenBank/DDBJ databases">
        <title>Whole genome shotgun sequence of Rhodococcus wratislaviensis NBRC 100605.</title>
        <authorList>
            <person name="Hosoyama A."/>
            <person name="Tsuchikane K."/>
            <person name="Yoshida I."/>
            <person name="Ohji S."/>
            <person name="Ichikawa N."/>
            <person name="Yamazoe A."/>
            <person name="Fujita N."/>
        </authorList>
    </citation>
    <scope>NUCLEOTIDE SEQUENCE [LARGE SCALE GENOMIC DNA]</scope>
    <source>
        <strain evidence="1 2">NBRC 100605</strain>
    </source>
</reference>
<accession>X0PTA5</accession>
<protein>
    <submittedName>
        <fullName evidence="1">Uncharacterized protein</fullName>
    </submittedName>
</protein>
<dbReference type="AlphaFoldDB" id="X0PTA5"/>
<dbReference type="Proteomes" id="UP000019491">
    <property type="component" value="Unassembled WGS sequence"/>
</dbReference>
<evidence type="ECO:0000313" key="2">
    <source>
        <dbReference type="Proteomes" id="UP000019491"/>
    </source>
</evidence>
<organism evidence="1 2">
    <name type="scientific">Rhodococcus wratislaviensis NBRC 100605</name>
    <dbReference type="NCBI Taxonomy" id="1219028"/>
    <lineage>
        <taxon>Bacteria</taxon>
        <taxon>Bacillati</taxon>
        <taxon>Actinomycetota</taxon>
        <taxon>Actinomycetes</taxon>
        <taxon>Mycobacteriales</taxon>
        <taxon>Nocardiaceae</taxon>
        <taxon>Rhodococcus</taxon>
    </lineage>
</organism>
<gene>
    <name evidence="1" type="ORF">RW1_030_00450</name>
</gene>
<evidence type="ECO:0000313" key="1">
    <source>
        <dbReference type="EMBL" id="GAF46304.1"/>
    </source>
</evidence>
<sequence length="68" mass="7654">MQAAAAKTGRGGCAARGRVEIETTQQGWEWVSRWGIRSPVRRITELSRHDVEKVSKPQNSTIFTRVSQ</sequence>
<keyword evidence="2" id="KW-1185">Reference proteome</keyword>
<dbReference type="EMBL" id="BAWF01000030">
    <property type="protein sequence ID" value="GAF46304.1"/>
    <property type="molecule type" value="Genomic_DNA"/>
</dbReference>